<evidence type="ECO:0000256" key="2">
    <source>
        <dbReference type="SAM" id="Phobius"/>
    </source>
</evidence>
<keyword evidence="2" id="KW-0472">Membrane</keyword>
<feature type="transmembrane region" description="Helical" evidence="2">
    <location>
        <begin position="908"/>
        <end position="928"/>
    </location>
</feature>
<dbReference type="PANTHER" id="PTHR46967:SF2">
    <property type="entry name" value="SUSHI, VON WILLEBRAND FACTOR TYPE A, EGF AND PENTRAXIN DOMAIN-CONTAINING PROTEIN 1-LIKE"/>
    <property type="match status" value="1"/>
</dbReference>
<dbReference type="InterPro" id="IPR035897">
    <property type="entry name" value="Toll_tir_struct_dom_sf"/>
</dbReference>
<name>A0A7S4BYN6_CHRCT</name>
<dbReference type="PANTHER" id="PTHR46967">
    <property type="entry name" value="INSULIN-LIKE GROWTH FACTOR BINDING PROTEIN,N-TERMINAL"/>
    <property type="match status" value="1"/>
</dbReference>
<reference evidence="3" key="1">
    <citation type="submission" date="2021-01" db="EMBL/GenBank/DDBJ databases">
        <authorList>
            <person name="Corre E."/>
            <person name="Pelletier E."/>
            <person name="Niang G."/>
            <person name="Scheremetjew M."/>
            <person name="Finn R."/>
            <person name="Kale V."/>
            <person name="Holt S."/>
            <person name="Cochrane G."/>
            <person name="Meng A."/>
            <person name="Brown T."/>
            <person name="Cohen L."/>
        </authorList>
    </citation>
    <scope>NUCLEOTIDE SEQUENCE</scope>
    <source>
        <strain evidence="3">CCMP645</strain>
    </source>
</reference>
<dbReference type="SUPFAM" id="SSF52200">
    <property type="entry name" value="Toll/Interleukin receptor TIR domain"/>
    <property type="match status" value="1"/>
</dbReference>
<organism evidence="3">
    <name type="scientific">Chrysotila carterae</name>
    <name type="common">Marine alga</name>
    <name type="synonym">Syracosphaera carterae</name>
    <dbReference type="NCBI Taxonomy" id="13221"/>
    <lineage>
        <taxon>Eukaryota</taxon>
        <taxon>Haptista</taxon>
        <taxon>Haptophyta</taxon>
        <taxon>Prymnesiophyceae</taxon>
        <taxon>Isochrysidales</taxon>
        <taxon>Isochrysidaceae</taxon>
        <taxon>Chrysotila</taxon>
    </lineage>
</organism>
<feature type="transmembrane region" description="Helical" evidence="2">
    <location>
        <begin position="749"/>
        <end position="767"/>
    </location>
</feature>
<feature type="transmembrane region" description="Helical" evidence="2">
    <location>
        <begin position="1080"/>
        <end position="1100"/>
    </location>
</feature>
<dbReference type="InterPro" id="IPR011050">
    <property type="entry name" value="Pectin_lyase_fold/virulence"/>
</dbReference>
<dbReference type="SUPFAM" id="SSF51126">
    <property type="entry name" value="Pectin lyase-like"/>
    <property type="match status" value="1"/>
</dbReference>
<feature type="transmembrane region" description="Helical" evidence="2">
    <location>
        <begin position="1121"/>
        <end position="1147"/>
    </location>
</feature>
<proteinExistence type="predicted"/>
<feature type="compositionally biased region" description="Low complexity" evidence="1">
    <location>
        <begin position="1566"/>
        <end position="1581"/>
    </location>
</feature>
<feature type="transmembrane region" description="Helical" evidence="2">
    <location>
        <begin position="974"/>
        <end position="996"/>
    </location>
</feature>
<dbReference type="Gene3D" id="2.10.50.10">
    <property type="entry name" value="Tumor Necrosis Factor Receptor, subunit A, domain 2"/>
    <property type="match status" value="2"/>
</dbReference>
<evidence type="ECO:0000256" key="1">
    <source>
        <dbReference type="SAM" id="MobiDB-lite"/>
    </source>
</evidence>
<dbReference type="InterPro" id="IPR009030">
    <property type="entry name" value="Growth_fac_rcpt_cys_sf"/>
</dbReference>
<dbReference type="SMART" id="SM01411">
    <property type="entry name" value="Ephrin_rec_like"/>
    <property type="match status" value="5"/>
</dbReference>
<gene>
    <name evidence="3" type="ORF">PCAR00345_LOCUS34038</name>
</gene>
<evidence type="ECO:0000313" key="3">
    <source>
        <dbReference type="EMBL" id="CAE0781374.1"/>
    </source>
</evidence>
<dbReference type="EMBL" id="HBIZ01053195">
    <property type="protein sequence ID" value="CAE0781374.1"/>
    <property type="molecule type" value="Transcribed_RNA"/>
</dbReference>
<feature type="region of interest" description="Disordered" evidence="1">
    <location>
        <begin position="1556"/>
        <end position="1581"/>
    </location>
</feature>
<protein>
    <submittedName>
        <fullName evidence="3">Uncharacterized protein</fullName>
    </submittedName>
</protein>
<keyword evidence="2" id="KW-1133">Transmembrane helix</keyword>
<sequence>MTNCLVTDCISNGTDMTCGGGICATIAFLSLTDSAVKSCIASGDYSTIGGGIRMFSDELVLTNSHVVDCIANGYLVTAGGGISVENFGYLTLAKSIVNHCVVRGNSDTSGGGIWCDLFVQSTLIDSLVTNCLARGFEATNGGGVSALYSSRLTLAGTAVTNCIANGVQYTEGGALYVKSDGIVVLTNGSFIRNSSAPVGASLQILASVATYVFPTSAGYWLPQTQCQVYREACPQGDTDCEARYTNCSLLPDITTPPNPASTISTTPRARLARFDAPRLRSTPGPELDRYPPEGCQPAAAVQPCAWASDESLLSRLIYQLPIQPLDADFPFSCVPGNYGSSSELEQSSPFCAGPCRGGTFCPTEATTSPQECPAGSFCPPGSSVPRLCPSATFGNTTGLSSLHQCTPCPLGHACAAGATAPTPCRPGSYADTPKSSCELVPPGNYQDEAGRAGYKPCKPGFACPEGARVPTACEAGTFSGLHNLSSTADCEAAPRGFFAAAGAAAPSLCPAGRFGATAGLKDGQCEGACAAGHFCPAGSTNGTAHACPAGTYNSFNGGQSANSCTPCPAGLFSATAGSSACGECDAGSVAPETGLSKCAQCGAGQYQPLRGMTECRVCATGTSSSIGNAACSICDSGFYKNFSFDSGDACTDCSFVNGIACPRNSTLDNLRIRQGYWRHSEQTRVVYDCRNGENGWTPCAGGRDAGVEGDGYCAPGYEGPVCEVCSKTNSYFKESSARCVDCGDAIRNAVALLVACVFAIVLIVGLVSTVRSSWQPRNATAASVLLQARRLYQVWRQLGMQSKVKQAIGFYQVVASTPTVFDVSLPDESYANWVRALSWPAFVDSIFLPGKCYSENYLALLLSGSLWPWGAIAAGLVASVAWESACKGKRQRPSPSWRGTIARGVGRILPFALLLTFLCVVSASTRVFKTFLCDSFVFEDGDAANDYKPVYRSYLHDDYSLDCSSSEYRRSRNWAYALIALWPAGIPFFYSLFLGLNRKAIYDRKPNELSRSIGFLHRDYKTQLFWWEAIELLRKLTLTGVPLLITDSQETARVILALLVSLVFLVVSLVAQPFKRNVDNWLYAAIQLALTLIYQAVLLIKVCEESSEVCETFGFGSSSSGVFLFFLVFSTMALGAMLVLGVAQVFYASSRSLPVLQLQKNSTPPDLYLVDKTGFHLFLSHTWQSGQDQVAVIKRQLQLCLPGVRIFLDIDDLADISALETYVTKSTAVLLFLSKGYFASRNCLREVRRSEQAAKPLVLVHESDLGKGGVSFDDSRAECPEDLRNFVFNGRSTIRWHRIGGYQRLSLKLIADGLLRASPAYASQKPDPLSSWLRFSGELALHEIVFRRSLTLHFSALNPGAKELCAELQTRLAGLHLKEIGEQPPSSTVGNVAQGSAASRNRMSAEASAAIGPLLLYLNKETFMGTRGARLATTVRAARAANTRIVLVHENDEALGGGPFSWSATMLHTSFARRAMSLLNRSLELAFTFSCRTQLSMTAEQNHEAQLFKLPNRVESVLPRLLFSSHPSLSPSCSESAQLAYQSALLRTRYAGTFRARPQTSSRTVSSPNLPSSFSNSRTAR</sequence>
<accession>A0A7S4BYN6</accession>
<keyword evidence="2" id="KW-0812">Transmembrane</keyword>
<feature type="transmembrane region" description="Helical" evidence="2">
    <location>
        <begin position="1054"/>
        <end position="1074"/>
    </location>
</feature>
<dbReference type="SUPFAM" id="SSF57184">
    <property type="entry name" value="Growth factor receptor domain"/>
    <property type="match status" value="1"/>
</dbReference>
<dbReference type="Gene3D" id="3.40.50.10140">
    <property type="entry name" value="Toll/interleukin-1 receptor homology (TIR) domain"/>
    <property type="match status" value="1"/>
</dbReference>